<evidence type="ECO:0000256" key="1">
    <source>
        <dbReference type="SAM" id="MobiDB-lite"/>
    </source>
</evidence>
<dbReference type="RefSeq" id="WP_343904550.1">
    <property type="nucleotide sequence ID" value="NZ_BAAAIS010000002.1"/>
</dbReference>
<accession>A0ABW4Q1G4</accession>
<name>A0ABW4Q1G4_9MICO</name>
<feature type="transmembrane region" description="Helical" evidence="2">
    <location>
        <begin position="166"/>
        <end position="194"/>
    </location>
</feature>
<dbReference type="PANTHER" id="PTHR30503">
    <property type="entry name" value="INNER MEMBRANE PROTEIN YEDI"/>
    <property type="match status" value="1"/>
</dbReference>
<evidence type="ECO:0000313" key="3">
    <source>
        <dbReference type="EMBL" id="MFD1835531.1"/>
    </source>
</evidence>
<proteinExistence type="predicted"/>
<feature type="transmembrane region" description="Helical" evidence="2">
    <location>
        <begin position="283"/>
        <end position="303"/>
    </location>
</feature>
<keyword evidence="2" id="KW-0812">Transmembrane</keyword>
<feature type="region of interest" description="Disordered" evidence="1">
    <location>
        <begin position="311"/>
        <end position="333"/>
    </location>
</feature>
<dbReference type="PIRSF" id="PIRSF016660">
    <property type="entry name" value="YedI"/>
    <property type="match status" value="1"/>
</dbReference>
<dbReference type="Pfam" id="PF05661">
    <property type="entry name" value="DUF808"/>
    <property type="match status" value="1"/>
</dbReference>
<evidence type="ECO:0000313" key="4">
    <source>
        <dbReference type="Proteomes" id="UP001597280"/>
    </source>
</evidence>
<feature type="transmembrane region" description="Helical" evidence="2">
    <location>
        <begin position="76"/>
        <end position="94"/>
    </location>
</feature>
<comment type="caution">
    <text evidence="3">The sequence shown here is derived from an EMBL/GenBank/DDBJ whole genome shotgun (WGS) entry which is preliminary data.</text>
</comment>
<protein>
    <submittedName>
        <fullName evidence="3">DUF808 domain-containing protein</fullName>
    </submittedName>
</protein>
<evidence type="ECO:0000256" key="2">
    <source>
        <dbReference type="SAM" id="Phobius"/>
    </source>
</evidence>
<gene>
    <name evidence="3" type="ORF">ACFSDA_10645</name>
</gene>
<dbReference type="EMBL" id="JBHUFL010000002">
    <property type="protein sequence ID" value="MFD1835531.1"/>
    <property type="molecule type" value="Genomic_DNA"/>
</dbReference>
<reference evidence="4" key="1">
    <citation type="journal article" date="2019" name="Int. J. Syst. Evol. Microbiol.">
        <title>The Global Catalogue of Microorganisms (GCM) 10K type strain sequencing project: providing services to taxonomists for standard genome sequencing and annotation.</title>
        <authorList>
            <consortium name="The Broad Institute Genomics Platform"/>
            <consortium name="The Broad Institute Genome Sequencing Center for Infectious Disease"/>
            <person name="Wu L."/>
            <person name="Ma J."/>
        </authorList>
    </citation>
    <scope>NUCLEOTIDE SEQUENCE [LARGE SCALE GENOMIC DNA]</scope>
    <source>
        <strain evidence="4">JCM 11650</strain>
    </source>
</reference>
<sequence>MAGGLAALLDDVAAIAKMAAASTDDVAAASAKASAKAAGVVIDDAAVTPQYVKGLNPSRELPIIWRIARGSFINKLVIILPIALLLSWLAPWALTPILMIGGTYLCFEGAEKVWELVSGAEHEEQPAAAKGADSEKGIVSGAVRTDLILSAEIMVISMNSIDADSIWMRAIILASVGILMTVAVYGAVALLVKMDDVGLALSRRERKGSQKLGEALVRAMPVVMTAISYVGMVAMLWVGGHIILEGLHTFGLAQPYGLVHHLEEAVAGVPGVGAALAWLVNTFFSFVLGLVWGAIIVAVLHVLPFGNKEHGGSSEHGAAGTDEAAGAAPRTDH</sequence>
<feature type="transmembrane region" description="Helical" evidence="2">
    <location>
        <begin position="215"/>
        <end position="238"/>
    </location>
</feature>
<keyword evidence="4" id="KW-1185">Reference proteome</keyword>
<keyword evidence="2" id="KW-0472">Membrane</keyword>
<dbReference type="Proteomes" id="UP001597280">
    <property type="component" value="Unassembled WGS sequence"/>
</dbReference>
<dbReference type="InterPro" id="IPR008526">
    <property type="entry name" value="YedI"/>
</dbReference>
<feature type="compositionally biased region" description="Low complexity" evidence="1">
    <location>
        <begin position="317"/>
        <end position="333"/>
    </location>
</feature>
<organism evidence="3 4">
    <name type="scientific">Brachybacterium rhamnosum</name>
    <dbReference type="NCBI Taxonomy" id="173361"/>
    <lineage>
        <taxon>Bacteria</taxon>
        <taxon>Bacillati</taxon>
        <taxon>Actinomycetota</taxon>
        <taxon>Actinomycetes</taxon>
        <taxon>Micrococcales</taxon>
        <taxon>Dermabacteraceae</taxon>
        <taxon>Brachybacterium</taxon>
    </lineage>
</organism>
<keyword evidence="2" id="KW-1133">Transmembrane helix</keyword>
<dbReference type="PANTHER" id="PTHR30503:SF3">
    <property type="entry name" value="INNER MEMBRANE PROTEIN YEDI"/>
    <property type="match status" value="1"/>
</dbReference>